<keyword evidence="3" id="KW-1185">Reference proteome</keyword>
<dbReference type="EMBL" id="CYPS01000008">
    <property type="protein sequence ID" value="CUH41486.1"/>
    <property type="molecule type" value="Genomic_DNA"/>
</dbReference>
<keyword evidence="1" id="KW-0812">Transmembrane</keyword>
<evidence type="ECO:0000256" key="1">
    <source>
        <dbReference type="SAM" id="Phobius"/>
    </source>
</evidence>
<name>A0A0P1E181_9RHOB</name>
<dbReference type="Proteomes" id="UP000050786">
    <property type="component" value="Unassembled WGS sequence"/>
</dbReference>
<keyword evidence="1" id="KW-1133">Transmembrane helix</keyword>
<protein>
    <submittedName>
        <fullName evidence="2">Uncharacterized protein</fullName>
    </submittedName>
</protein>
<gene>
    <name evidence="2" type="ORF">RUM4293_00358</name>
</gene>
<sequence>MISIVTKVIALFLLVAALYLAYYAGSFQQELKDTDKPPPVVLFSIVVALAAYLLLVLV</sequence>
<feature type="transmembrane region" description="Helical" evidence="1">
    <location>
        <begin position="38"/>
        <end position="57"/>
    </location>
</feature>
<evidence type="ECO:0000313" key="2">
    <source>
        <dbReference type="EMBL" id="CUH41486.1"/>
    </source>
</evidence>
<accession>A0A0P1E181</accession>
<evidence type="ECO:0000313" key="3">
    <source>
        <dbReference type="Proteomes" id="UP000050786"/>
    </source>
</evidence>
<reference evidence="3" key="1">
    <citation type="submission" date="2015-09" db="EMBL/GenBank/DDBJ databases">
        <authorList>
            <person name="Rodrigo-Torres L."/>
            <person name="Arahal D.R."/>
        </authorList>
    </citation>
    <scope>NUCLEOTIDE SEQUENCE [LARGE SCALE GENOMIC DNA]</scope>
    <source>
        <strain evidence="3">CECT 4293</strain>
    </source>
</reference>
<dbReference type="AlphaFoldDB" id="A0A0P1E181"/>
<proteinExistence type="predicted"/>
<organism evidence="2 3">
    <name type="scientific">Ruegeria atlantica</name>
    <dbReference type="NCBI Taxonomy" id="81569"/>
    <lineage>
        <taxon>Bacteria</taxon>
        <taxon>Pseudomonadati</taxon>
        <taxon>Pseudomonadota</taxon>
        <taxon>Alphaproteobacteria</taxon>
        <taxon>Rhodobacterales</taxon>
        <taxon>Roseobacteraceae</taxon>
        <taxon>Ruegeria</taxon>
    </lineage>
</organism>
<dbReference type="RefSeq" id="WP_186437361.1">
    <property type="nucleotide sequence ID" value="NZ_CYPS01000008.1"/>
</dbReference>
<keyword evidence="1" id="KW-0472">Membrane</keyword>